<dbReference type="OrthoDB" id="485007at2"/>
<reference evidence="3" key="1">
    <citation type="submission" date="2016-10" db="EMBL/GenBank/DDBJ databases">
        <authorList>
            <person name="Varghese N."/>
            <person name="Submissions S."/>
        </authorList>
    </citation>
    <scope>NUCLEOTIDE SEQUENCE [LARGE SCALE GENOMIC DNA]</scope>
    <source>
        <strain evidence="3">IBRC-M 10403</strain>
    </source>
</reference>
<dbReference type="EMBL" id="FMZZ01000009">
    <property type="protein sequence ID" value="SDD29071.1"/>
    <property type="molecule type" value="Genomic_DNA"/>
</dbReference>
<dbReference type="Pfam" id="PF14016">
    <property type="entry name" value="DUF4232"/>
    <property type="match status" value="1"/>
</dbReference>
<feature type="domain" description="DUF4232" evidence="1">
    <location>
        <begin position="30"/>
        <end position="158"/>
    </location>
</feature>
<protein>
    <recommendedName>
        <fullName evidence="1">DUF4232 domain-containing protein</fullName>
    </recommendedName>
</protein>
<dbReference type="STRING" id="1271860.SAMN05216174_109172"/>
<evidence type="ECO:0000259" key="1">
    <source>
        <dbReference type="Pfam" id="PF14016"/>
    </source>
</evidence>
<sequence length="165" mass="16265">MWGTTGMAVAVALAALGSPVPEISPLEGPCAASALIGSIGGLDPGAGQRQATLRVRNVSSGACTLDGFGTLHLVAADGSRNPTVDVHVGDPGPTLVRLAPGATAGKRLRWSVMPGPGEPVDGPCGPPSAALRVTLPGGAGQEVVPFAFGSVCSGGRIETSAYFPV</sequence>
<accession>A0A1G6TJ55</accession>
<evidence type="ECO:0000313" key="3">
    <source>
        <dbReference type="Proteomes" id="UP000199501"/>
    </source>
</evidence>
<dbReference type="Proteomes" id="UP000199501">
    <property type="component" value="Unassembled WGS sequence"/>
</dbReference>
<proteinExistence type="predicted"/>
<dbReference type="AlphaFoldDB" id="A0A1G6TJ55"/>
<name>A0A1G6TJ55_9PSEU</name>
<gene>
    <name evidence="2" type="ORF">SAMN05216174_109172</name>
</gene>
<dbReference type="InterPro" id="IPR025326">
    <property type="entry name" value="DUF4232"/>
</dbReference>
<organism evidence="2 3">
    <name type="scientific">Actinokineospora iranica</name>
    <dbReference type="NCBI Taxonomy" id="1271860"/>
    <lineage>
        <taxon>Bacteria</taxon>
        <taxon>Bacillati</taxon>
        <taxon>Actinomycetota</taxon>
        <taxon>Actinomycetes</taxon>
        <taxon>Pseudonocardiales</taxon>
        <taxon>Pseudonocardiaceae</taxon>
        <taxon>Actinokineospora</taxon>
    </lineage>
</organism>
<evidence type="ECO:0000313" key="2">
    <source>
        <dbReference type="EMBL" id="SDD29071.1"/>
    </source>
</evidence>
<keyword evidence="3" id="KW-1185">Reference proteome</keyword>